<sequence length="483" mass="50212">MEATAVRLGLELGVALAADPVPDRSWSPSRVRISDAVQVHRFGAAAAVAELGVLASVRAELAAYEAALVERLAALRPALPPLPGDDADWLADTTPDDVDDWVVEEVQLATGSSRSAAARTVELSLVLCRQLPATWAALADGLVDLPRARAIADALGHQAASAGGPVPDDVVAGVEQQALGWARAGETPGRLKERTAAAVISADAAAADRRRQVRERAADVRVRTVGDGMSELVVDLPSADAAACRAAVDGYARQWKADGDPRPIGQLRTLTTRDLLTRPWDERSALTAVLVLHADLTPTGAGSPTGTAPRPTTGLGDTGPARPAATGVLTGAQVDGAPVTPAQVADLLSRLAALPEDLSAPGAAVVVGCTDPDTGELRAVATPRDLRRAAAAGTGLAPPPPTDRYRPTPAQRRFVTTRDRTCRFPGCTRPARATDIDHVHPHAEGGPTDVNNLASSQTIPSRGRRSIGSPTGAFRGHRRRGEH</sequence>
<comment type="caution">
    <text evidence="3">The sequence shown here is derived from an EMBL/GenBank/DDBJ whole genome shotgun (WGS) entry which is preliminary data.</text>
</comment>
<keyword evidence="4" id="KW-1185">Reference proteome</keyword>
<feature type="compositionally biased region" description="Basic and acidic residues" evidence="1">
    <location>
        <begin position="432"/>
        <end position="443"/>
    </location>
</feature>
<dbReference type="Pfam" id="PF02720">
    <property type="entry name" value="DUF222"/>
    <property type="match status" value="1"/>
</dbReference>
<feature type="domain" description="DUF222" evidence="2">
    <location>
        <begin position="53"/>
        <end position="268"/>
    </location>
</feature>
<keyword evidence="3" id="KW-0540">Nuclease</keyword>
<dbReference type="InterPro" id="IPR003615">
    <property type="entry name" value="HNH_nuc"/>
</dbReference>
<evidence type="ECO:0000313" key="3">
    <source>
        <dbReference type="EMBL" id="NEL55885.1"/>
    </source>
</evidence>
<dbReference type="GO" id="GO:0004519">
    <property type="term" value="F:endonuclease activity"/>
    <property type="evidence" value="ECO:0007669"/>
    <property type="project" value="UniProtKB-KW"/>
</dbReference>
<dbReference type="CDD" id="cd00085">
    <property type="entry name" value="HNHc"/>
    <property type="match status" value="1"/>
</dbReference>
<dbReference type="Proteomes" id="UP000470470">
    <property type="component" value="Unassembled WGS sequence"/>
</dbReference>
<name>A0A7K3WHB9_9ACTN</name>
<dbReference type="EMBL" id="JAAGWK010000026">
    <property type="protein sequence ID" value="NEL55885.1"/>
    <property type="molecule type" value="Genomic_DNA"/>
</dbReference>
<feature type="region of interest" description="Disordered" evidence="1">
    <location>
        <begin position="425"/>
        <end position="483"/>
    </location>
</feature>
<gene>
    <name evidence="3" type="ORF">G1H19_18055</name>
</gene>
<dbReference type="AlphaFoldDB" id="A0A7K3WHB9"/>
<keyword evidence="3" id="KW-0255">Endonuclease</keyword>
<accession>A0A7K3WHB9</accession>
<evidence type="ECO:0000256" key="1">
    <source>
        <dbReference type="SAM" id="MobiDB-lite"/>
    </source>
</evidence>
<reference evidence="3 4" key="1">
    <citation type="submission" date="2020-02" db="EMBL/GenBank/DDBJ databases">
        <title>The whole genome sequence of CPCC 205119.</title>
        <authorList>
            <person name="Jiang Z."/>
        </authorList>
    </citation>
    <scope>NUCLEOTIDE SEQUENCE [LARGE SCALE GENOMIC DNA]</scope>
    <source>
        <strain evidence="3 4">CPCC 205119</strain>
    </source>
</reference>
<proteinExistence type="predicted"/>
<evidence type="ECO:0000259" key="2">
    <source>
        <dbReference type="Pfam" id="PF02720"/>
    </source>
</evidence>
<dbReference type="InterPro" id="IPR003870">
    <property type="entry name" value="DUF222"/>
</dbReference>
<evidence type="ECO:0000313" key="4">
    <source>
        <dbReference type="Proteomes" id="UP000470470"/>
    </source>
</evidence>
<feature type="compositionally biased region" description="Polar residues" evidence="1">
    <location>
        <begin position="449"/>
        <end position="460"/>
    </location>
</feature>
<protein>
    <submittedName>
        <fullName evidence="3">HNH endonuclease</fullName>
    </submittedName>
</protein>
<dbReference type="RefSeq" id="WP_162392467.1">
    <property type="nucleotide sequence ID" value="NZ_JAABOZ010000002.1"/>
</dbReference>
<organism evidence="3 4">
    <name type="scientific">Goekera deserti</name>
    <dbReference type="NCBI Taxonomy" id="2497753"/>
    <lineage>
        <taxon>Bacteria</taxon>
        <taxon>Bacillati</taxon>
        <taxon>Actinomycetota</taxon>
        <taxon>Actinomycetes</taxon>
        <taxon>Geodermatophilales</taxon>
        <taxon>Geodermatophilaceae</taxon>
        <taxon>Goekera</taxon>
    </lineage>
</organism>
<keyword evidence="3" id="KW-0378">Hydrolase</keyword>